<evidence type="ECO:0000256" key="1">
    <source>
        <dbReference type="SAM" id="Coils"/>
    </source>
</evidence>
<evidence type="ECO:0000256" key="2">
    <source>
        <dbReference type="SAM" id="MobiDB-lite"/>
    </source>
</evidence>
<protein>
    <submittedName>
        <fullName evidence="3">Uncharacterized protein</fullName>
    </submittedName>
</protein>
<organism evidence="3 4">
    <name type="scientific">Rhizobium azibense</name>
    <dbReference type="NCBI Taxonomy" id="1136135"/>
    <lineage>
        <taxon>Bacteria</taxon>
        <taxon>Pseudomonadati</taxon>
        <taxon>Pseudomonadota</taxon>
        <taxon>Alphaproteobacteria</taxon>
        <taxon>Hyphomicrobiales</taxon>
        <taxon>Rhizobiaceae</taxon>
        <taxon>Rhizobium/Agrobacterium group</taxon>
        <taxon>Rhizobium</taxon>
    </lineage>
</organism>
<gene>
    <name evidence="3" type="ORF">EV129_113164</name>
</gene>
<comment type="caution">
    <text evidence="3">The sequence shown here is derived from an EMBL/GenBank/DDBJ whole genome shotgun (WGS) entry which is preliminary data.</text>
</comment>
<accession>A0A4R3RIG1</accession>
<name>A0A4R3RIG1_9HYPH</name>
<dbReference type="Proteomes" id="UP000295507">
    <property type="component" value="Unassembled WGS sequence"/>
</dbReference>
<evidence type="ECO:0000313" key="4">
    <source>
        <dbReference type="Proteomes" id="UP000295507"/>
    </source>
</evidence>
<feature type="region of interest" description="Disordered" evidence="2">
    <location>
        <begin position="123"/>
        <end position="156"/>
    </location>
</feature>
<dbReference type="AlphaFoldDB" id="A0A4R3RIG1"/>
<sequence length="156" mass="16639">MTAKILMWLTIALAAVALGLGVSLAISRSNADRLEAEKAAIRRELDETAADLKVSIDNHNRMLSEKNRMLAAERERAAAEQSAAVESARIAKDIEYATDGTECRDSDPVQRVLRGLWNAEHRQRAGGIDPLRDAGRSGSAVGVSGAAGGDQSRDGN</sequence>
<reference evidence="3 4" key="1">
    <citation type="submission" date="2019-03" db="EMBL/GenBank/DDBJ databases">
        <title>Genomic Encyclopedia of Type Strains, Phase IV (KMG-V): Genome sequencing to study the core and pangenomes of soil and plant-associated prokaryotes.</title>
        <authorList>
            <person name="Whitman W."/>
        </authorList>
    </citation>
    <scope>NUCLEOTIDE SEQUENCE [LARGE SCALE GENOMIC DNA]</scope>
    <source>
        <strain evidence="3 4">IE4868</strain>
    </source>
</reference>
<evidence type="ECO:0000313" key="3">
    <source>
        <dbReference type="EMBL" id="TCU34179.1"/>
    </source>
</evidence>
<keyword evidence="1" id="KW-0175">Coiled coil</keyword>
<dbReference type="EMBL" id="SMBK01000013">
    <property type="protein sequence ID" value="TCU34179.1"/>
    <property type="molecule type" value="Genomic_DNA"/>
</dbReference>
<feature type="coiled-coil region" evidence="1">
    <location>
        <begin position="24"/>
        <end position="82"/>
    </location>
</feature>
<dbReference type="RefSeq" id="WP_132552933.1">
    <property type="nucleotide sequence ID" value="NZ_SMBK01000013.1"/>
</dbReference>
<proteinExistence type="predicted"/>